<keyword evidence="2" id="KW-1185">Reference proteome</keyword>
<evidence type="ECO:0000313" key="1">
    <source>
        <dbReference type="EMBL" id="MBP2620914.1"/>
    </source>
</evidence>
<reference evidence="1 2" key="1">
    <citation type="submission" date="2018-05" db="EMBL/GenBank/DDBJ databases">
        <title>Draft genome sequence of Streptococcus panodentis CCUG 70867T.</title>
        <authorList>
            <person name="Salva-Serra F."/>
            <person name="Mendez V."/>
            <person name="Jaen-Luchoro D."/>
            <person name="Gonzales-Siles L."/>
            <person name="Karlsson R."/>
            <person name="Engstrom-Jakobsson H."/>
            <person name="Busquets A."/>
            <person name="Gomila M."/>
            <person name="Pineiro-Iglesias B."/>
            <person name="Bennasar-Figueras A."/>
            <person name="Seeger M."/>
            <person name="Moore E."/>
        </authorList>
    </citation>
    <scope>NUCLEOTIDE SEQUENCE [LARGE SCALE GENOMIC DNA]</scope>
    <source>
        <strain evidence="1 2">CCUG 70867</strain>
    </source>
</reference>
<organism evidence="1 2">
    <name type="scientific">Streptococcus panodentis</name>
    <dbReference type="NCBI Taxonomy" id="1581472"/>
    <lineage>
        <taxon>Bacteria</taxon>
        <taxon>Bacillati</taxon>
        <taxon>Bacillota</taxon>
        <taxon>Bacilli</taxon>
        <taxon>Lactobacillales</taxon>
        <taxon>Streptococcaceae</taxon>
        <taxon>Streptococcus</taxon>
    </lineage>
</organism>
<evidence type="ECO:0000313" key="2">
    <source>
        <dbReference type="Proteomes" id="UP001519349"/>
    </source>
</evidence>
<dbReference type="EMBL" id="QFAY01000010">
    <property type="protein sequence ID" value="MBP2620914.1"/>
    <property type="molecule type" value="Genomic_DNA"/>
</dbReference>
<gene>
    <name evidence="1" type="ORF">DHL47_06095</name>
</gene>
<comment type="caution">
    <text evidence="1">The sequence shown here is derived from an EMBL/GenBank/DDBJ whole genome shotgun (WGS) entry which is preliminary data.</text>
</comment>
<proteinExistence type="predicted"/>
<protein>
    <submittedName>
        <fullName evidence="1">Uncharacterized protein</fullName>
    </submittedName>
</protein>
<dbReference type="Proteomes" id="UP001519349">
    <property type="component" value="Unassembled WGS sequence"/>
</dbReference>
<accession>A0ABS5AZ02</accession>
<sequence length="44" mass="5198">MIGFPSFNLFFLLYQKHRKKARSKQAFSKIFLSVFKLTAIPYNA</sequence>
<name>A0ABS5AZ02_9STRE</name>